<dbReference type="Gene3D" id="2.60.120.10">
    <property type="entry name" value="Jelly Rolls"/>
    <property type="match status" value="1"/>
</dbReference>
<evidence type="ECO:0000313" key="6">
    <source>
        <dbReference type="EMBL" id="EHI58751.1"/>
    </source>
</evidence>
<dbReference type="Pfam" id="PF02311">
    <property type="entry name" value="AraC_binding"/>
    <property type="match status" value="1"/>
</dbReference>
<keyword evidence="3" id="KW-0804">Transcription</keyword>
<evidence type="ECO:0000256" key="1">
    <source>
        <dbReference type="ARBA" id="ARBA00023015"/>
    </source>
</evidence>
<dbReference type="GO" id="GO:0043565">
    <property type="term" value="F:sequence-specific DNA binding"/>
    <property type="evidence" value="ECO:0007669"/>
    <property type="project" value="InterPro"/>
</dbReference>
<protein>
    <recommendedName>
        <fullName evidence="8">HTH araC/xylS-type domain-containing protein</fullName>
    </recommendedName>
</protein>
<dbReference type="SUPFAM" id="SSF51215">
    <property type="entry name" value="Regulatory protein AraC"/>
    <property type="match status" value="1"/>
</dbReference>
<dbReference type="PRINTS" id="PR00032">
    <property type="entry name" value="HTHARAC"/>
</dbReference>
<comment type="caution">
    <text evidence="6">The sequence shown here is derived from an EMBL/GenBank/DDBJ whole genome shotgun (WGS) entry which is preliminary data.</text>
</comment>
<organism evidence="6 7">
    <name type="scientific">Hungatella hathewayi WAL-18680</name>
    <dbReference type="NCBI Taxonomy" id="742737"/>
    <lineage>
        <taxon>Bacteria</taxon>
        <taxon>Bacillati</taxon>
        <taxon>Bacillota</taxon>
        <taxon>Clostridia</taxon>
        <taxon>Lachnospirales</taxon>
        <taxon>Lachnospiraceae</taxon>
        <taxon>Hungatella</taxon>
    </lineage>
</organism>
<sequence>MNIIQYENYQEKKEHGQSDFPYITYPCSIPLDFSRVPLHWHDEMEIVYIKKGRGIVSIDFTVYHVAAGDILVIVPGQLHTIEQEEQFTMEYENIIFQLGMFSSRQGDVGMEEFFAPLLKRQLFVSSCLRPGECGWYEEAAACLDHADALCDKRPRAYQLGVKGHLFQLFYLLFSHASGDSSHSARHDKSLEKTKLILKYIETHYMEKITIKEMAEACGFSQSHFMKFFKSAVGEPFTSYLNGYRLTMASRLLLSSNSSILDISQETGFENLSYFNRSFKKAFGMTPREFRGRQ</sequence>
<dbReference type="PROSITE" id="PS50112">
    <property type="entry name" value="PAS"/>
    <property type="match status" value="1"/>
</dbReference>
<dbReference type="InterPro" id="IPR000014">
    <property type="entry name" value="PAS"/>
</dbReference>
<gene>
    <name evidence="6" type="ORF">HMPREF9473_03267</name>
</gene>
<dbReference type="PROSITE" id="PS01124">
    <property type="entry name" value="HTH_ARAC_FAMILY_2"/>
    <property type="match status" value="1"/>
</dbReference>
<name>G5IID9_9FIRM</name>
<dbReference type="HOGENOM" id="CLU_000445_88_3_9"/>
<dbReference type="Proteomes" id="UP000005384">
    <property type="component" value="Unassembled WGS sequence"/>
</dbReference>
<dbReference type="InterPro" id="IPR003313">
    <property type="entry name" value="AraC-bd"/>
</dbReference>
<dbReference type="RefSeq" id="WP_006781246.1">
    <property type="nucleotide sequence ID" value="NZ_CP040506.1"/>
</dbReference>
<reference evidence="6 7" key="1">
    <citation type="submission" date="2011-08" db="EMBL/GenBank/DDBJ databases">
        <title>The Genome Sequence of Clostridium hathewayi WAL-18680.</title>
        <authorList>
            <consortium name="The Broad Institute Genome Sequencing Platform"/>
            <person name="Earl A."/>
            <person name="Ward D."/>
            <person name="Feldgarden M."/>
            <person name="Gevers D."/>
            <person name="Finegold S.M."/>
            <person name="Summanen P.H."/>
            <person name="Molitoris D.R."/>
            <person name="Song M."/>
            <person name="Daigneault M."/>
            <person name="Allen-Vercoe E."/>
            <person name="Young S.K."/>
            <person name="Zeng Q."/>
            <person name="Gargeya S."/>
            <person name="Fitzgerald M."/>
            <person name="Haas B."/>
            <person name="Abouelleil A."/>
            <person name="Alvarado L."/>
            <person name="Arachchi H.M."/>
            <person name="Berlin A."/>
            <person name="Brown A."/>
            <person name="Chapman S.B."/>
            <person name="Chen Z."/>
            <person name="Dunbar C."/>
            <person name="Freedman E."/>
            <person name="Gearin G."/>
            <person name="Gellesch M."/>
            <person name="Goldberg J."/>
            <person name="Griggs A."/>
            <person name="Gujja S."/>
            <person name="Heiman D."/>
            <person name="Howarth C."/>
            <person name="Larson L."/>
            <person name="Lui A."/>
            <person name="MacDonald P.J.P."/>
            <person name="Montmayeur A."/>
            <person name="Murphy C."/>
            <person name="Neiman D."/>
            <person name="Pearson M."/>
            <person name="Priest M."/>
            <person name="Roberts A."/>
            <person name="Saif S."/>
            <person name="Shea T."/>
            <person name="Shenoy N."/>
            <person name="Sisk P."/>
            <person name="Stolte C."/>
            <person name="Sykes S."/>
            <person name="Wortman J."/>
            <person name="Nusbaum C."/>
            <person name="Birren B."/>
        </authorList>
    </citation>
    <scope>NUCLEOTIDE SEQUENCE [LARGE SCALE GENOMIC DNA]</scope>
    <source>
        <strain evidence="6 7">WAL-18680</strain>
    </source>
</reference>
<dbReference type="PANTHER" id="PTHR43280:SF2">
    <property type="entry name" value="HTH-TYPE TRANSCRIPTIONAL REGULATOR EXSA"/>
    <property type="match status" value="1"/>
</dbReference>
<dbReference type="InterPro" id="IPR018062">
    <property type="entry name" value="HTH_AraC-typ_CS"/>
</dbReference>
<dbReference type="PATRIC" id="fig|742737.3.peg.3244"/>
<dbReference type="EMBL" id="ADLN01000090">
    <property type="protein sequence ID" value="EHI58751.1"/>
    <property type="molecule type" value="Genomic_DNA"/>
</dbReference>
<evidence type="ECO:0000259" key="4">
    <source>
        <dbReference type="PROSITE" id="PS01124"/>
    </source>
</evidence>
<dbReference type="Pfam" id="PF12833">
    <property type="entry name" value="HTH_18"/>
    <property type="match status" value="1"/>
</dbReference>
<dbReference type="Gene3D" id="1.10.10.60">
    <property type="entry name" value="Homeodomain-like"/>
    <property type="match status" value="2"/>
</dbReference>
<proteinExistence type="predicted"/>
<evidence type="ECO:0000256" key="3">
    <source>
        <dbReference type="ARBA" id="ARBA00023163"/>
    </source>
</evidence>
<accession>G5IID9</accession>
<keyword evidence="7" id="KW-1185">Reference proteome</keyword>
<dbReference type="InterPro" id="IPR009057">
    <property type="entry name" value="Homeodomain-like_sf"/>
</dbReference>
<dbReference type="SUPFAM" id="SSF46689">
    <property type="entry name" value="Homeodomain-like"/>
    <property type="match status" value="2"/>
</dbReference>
<evidence type="ECO:0008006" key="8">
    <source>
        <dbReference type="Google" id="ProtNLM"/>
    </source>
</evidence>
<dbReference type="PROSITE" id="PS00041">
    <property type="entry name" value="HTH_ARAC_FAMILY_1"/>
    <property type="match status" value="1"/>
</dbReference>
<dbReference type="InterPro" id="IPR014710">
    <property type="entry name" value="RmlC-like_jellyroll"/>
</dbReference>
<dbReference type="InterPro" id="IPR018060">
    <property type="entry name" value="HTH_AraC"/>
</dbReference>
<evidence type="ECO:0000256" key="2">
    <source>
        <dbReference type="ARBA" id="ARBA00023125"/>
    </source>
</evidence>
<dbReference type="SMART" id="SM00342">
    <property type="entry name" value="HTH_ARAC"/>
    <property type="match status" value="1"/>
</dbReference>
<dbReference type="GO" id="GO:0003700">
    <property type="term" value="F:DNA-binding transcription factor activity"/>
    <property type="evidence" value="ECO:0007669"/>
    <property type="project" value="InterPro"/>
</dbReference>
<keyword evidence="2" id="KW-0238">DNA-binding</keyword>
<dbReference type="InterPro" id="IPR020449">
    <property type="entry name" value="Tscrpt_reg_AraC-type_HTH"/>
</dbReference>
<evidence type="ECO:0000313" key="7">
    <source>
        <dbReference type="Proteomes" id="UP000005384"/>
    </source>
</evidence>
<dbReference type="PANTHER" id="PTHR43280">
    <property type="entry name" value="ARAC-FAMILY TRANSCRIPTIONAL REGULATOR"/>
    <property type="match status" value="1"/>
</dbReference>
<dbReference type="InterPro" id="IPR037923">
    <property type="entry name" value="HTH-like"/>
</dbReference>
<feature type="domain" description="HTH araC/xylS-type" evidence="4">
    <location>
        <begin position="194"/>
        <end position="292"/>
    </location>
</feature>
<dbReference type="OrthoDB" id="9791615at2"/>
<keyword evidence="1" id="KW-0805">Transcription regulation</keyword>
<feature type="domain" description="PAS" evidence="5">
    <location>
        <begin position="244"/>
        <end position="293"/>
    </location>
</feature>
<dbReference type="AlphaFoldDB" id="G5IID9"/>
<evidence type="ECO:0000259" key="5">
    <source>
        <dbReference type="PROSITE" id="PS50112"/>
    </source>
</evidence>